<name>D8QMA2_SCHCM</name>
<keyword evidence="3" id="KW-1185">Reference proteome</keyword>
<protein>
    <submittedName>
        <fullName evidence="2">Expressed protein</fullName>
    </submittedName>
</protein>
<dbReference type="GeneID" id="9588399"/>
<dbReference type="EMBL" id="GL377321">
    <property type="protein sequence ID" value="EFI91029.1"/>
    <property type="molecule type" value="Genomic_DNA"/>
</dbReference>
<dbReference type="OMA" id="RCTHDPP"/>
<gene>
    <name evidence="2" type="ORF">SCHCODRAFT_86341</name>
</gene>
<proteinExistence type="predicted"/>
<feature type="region of interest" description="Disordered" evidence="1">
    <location>
        <begin position="1"/>
        <end position="21"/>
    </location>
</feature>
<dbReference type="KEGG" id="scm:SCHCO_02620633"/>
<sequence>MASRAHRPAKRASGPQSSERFSIPDLDTAAFLSSDKVLFHVDRSRLARDAHGFPPQELAPPQPSETIPLSEDAVTLELLFRIIYREERVRLDSLPFENIAALAEAAEKYDAYAAIMLCRIAMETHCEDHTLAVMSYAARHGHNDILDNAAGFSVGLDHARVREILPLNHFAAWAVYVSQYSKLAKEMVCGKNYQVCAGCTEKIVCKALEYGPDCLAKRDTLFSVDIIYPQTSTVCKSGRACKGPLLRWRDNLAEKVNEMRPLTSFL</sequence>
<reference evidence="2 3" key="1">
    <citation type="journal article" date="2010" name="Nat. Biotechnol.">
        <title>Genome sequence of the model mushroom Schizophyllum commune.</title>
        <authorList>
            <person name="Ohm R.A."/>
            <person name="de Jong J.F."/>
            <person name="Lugones L.G."/>
            <person name="Aerts A."/>
            <person name="Kothe E."/>
            <person name="Stajich J.E."/>
            <person name="de Vries R.P."/>
            <person name="Record E."/>
            <person name="Levasseur A."/>
            <person name="Baker S.E."/>
            <person name="Bartholomew K.A."/>
            <person name="Coutinho P.M."/>
            <person name="Erdmann S."/>
            <person name="Fowler T.J."/>
            <person name="Gathman A.C."/>
            <person name="Lombard V."/>
            <person name="Henrissat B."/>
            <person name="Knabe N."/>
            <person name="Kuees U."/>
            <person name="Lilly W.W."/>
            <person name="Lindquist E."/>
            <person name="Lucas S."/>
            <person name="Magnuson J.K."/>
            <person name="Piumi F."/>
            <person name="Raudaskoski M."/>
            <person name="Salamov A."/>
            <person name="Schmutz J."/>
            <person name="Schwarze F.W.M.R."/>
            <person name="vanKuyk P.A."/>
            <person name="Horton J.S."/>
            <person name="Grigoriev I.V."/>
            <person name="Woesten H.A.B."/>
        </authorList>
    </citation>
    <scope>NUCLEOTIDE SEQUENCE [LARGE SCALE GENOMIC DNA]</scope>
    <source>
        <strain evidence="3">H4-8 / FGSC 9210</strain>
    </source>
</reference>
<dbReference type="OrthoDB" id="3184970at2759"/>
<dbReference type="Proteomes" id="UP000007431">
    <property type="component" value="Unassembled WGS sequence"/>
</dbReference>
<dbReference type="HOGENOM" id="CLU_075133_0_0_1"/>
<evidence type="ECO:0000313" key="2">
    <source>
        <dbReference type="EMBL" id="EFI91029.1"/>
    </source>
</evidence>
<evidence type="ECO:0000256" key="1">
    <source>
        <dbReference type="SAM" id="MobiDB-lite"/>
    </source>
</evidence>
<organism evidence="3">
    <name type="scientific">Schizophyllum commune (strain H4-8 / FGSC 9210)</name>
    <name type="common">Split gill fungus</name>
    <dbReference type="NCBI Taxonomy" id="578458"/>
    <lineage>
        <taxon>Eukaryota</taxon>
        <taxon>Fungi</taxon>
        <taxon>Dikarya</taxon>
        <taxon>Basidiomycota</taxon>
        <taxon>Agaricomycotina</taxon>
        <taxon>Agaricomycetes</taxon>
        <taxon>Agaricomycetidae</taxon>
        <taxon>Agaricales</taxon>
        <taxon>Schizophyllaceae</taxon>
        <taxon>Schizophyllum</taxon>
    </lineage>
</organism>
<dbReference type="InParanoid" id="D8QMA2"/>
<accession>D8QMA2</accession>
<dbReference type="AlphaFoldDB" id="D8QMA2"/>
<evidence type="ECO:0000313" key="3">
    <source>
        <dbReference type="Proteomes" id="UP000007431"/>
    </source>
</evidence>
<dbReference type="VEuPathDB" id="FungiDB:SCHCODRAFT_02620633"/>
<dbReference type="RefSeq" id="XP_003025932.1">
    <property type="nucleotide sequence ID" value="XM_003025886.1"/>
</dbReference>
<feature type="compositionally biased region" description="Basic residues" evidence="1">
    <location>
        <begin position="1"/>
        <end position="10"/>
    </location>
</feature>